<dbReference type="PANTHER" id="PTHR35532:SF5">
    <property type="entry name" value="CARBOHYDRATE-BINDING DOMAIN-CONTAINING PROTEIN"/>
    <property type="match status" value="1"/>
</dbReference>
<keyword evidence="2" id="KW-1133">Transmembrane helix</keyword>
<reference evidence="3 4" key="1">
    <citation type="submission" date="2020-08" db="EMBL/GenBank/DDBJ databases">
        <title>Genomic Encyclopedia of Type Strains, Phase IV (KMG-IV): sequencing the most valuable type-strain genomes for metagenomic binning, comparative biology and taxonomic classification.</title>
        <authorList>
            <person name="Goeker M."/>
        </authorList>
    </citation>
    <scope>NUCLEOTIDE SEQUENCE [LARGE SCALE GENOMIC DNA]</scope>
    <source>
        <strain evidence="3 4">DSM 102983</strain>
    </source>
</reference>
<feature type="transmembrane region" description="Helical" evidence="2">
    <location>
        <begin position="12"/>
        <end position="29"/>
    </location>
</feature>
<comment type="caution">
    <text evidence="3">The sequence shown here is derived from an EMBL/GenBank/DDBJ whole genome shotgun (WGS) entry which is preliminary data.</text>
</comment>
<keyword evidence="2" id="KW-0812">Transmembrane</keyword>
<gene>
    <name evidence="3" type="ORF">GGQ57_004543</name>
</gene>
<dbReference type="PANTHER" id="PTHR35532">
    <property type="entry name" value="SIMILAR TO POLYHYDROXYALKANOATE DEPOLYMERASE"/>
    <property type="match status" value="1"/>
</dbReference>
<evidence type="ECO:0008006" key="5">
    <source>
        <dbReference type="Google" id="ProtNLM"/>
    </source>
</evidence>
<accession>A0ABR6KUV7</accession>
<protein>
    <recommendedName>
        <fullName evidence="5">Transglutaminase domain-containing protein</fullName>
    </recommendedName>
</protein>
<evidence type="ECO:0000313" key="4">
    <source>
        <dbReference type="Proteomes" id="UP000533637"/>
    </source>
</evidence>
<keyword evidence="2" id="KW-0472">Membrane</keyword>
<keyword evidence="1" id="KW-0175">Coiled coil</keyword>
<dbReference type="EMBL" id="JACHOC010000011">
    <property type="protein sequence ID" value="MBB4624599.1"/>
    <property type="molecule type" value="Genomic_DNA"/>
</dbReference>
<organism evidence="3 4">
    <name type="scientific">Parabacteroides faecis</name>
    <dbReference type="NCBI Taxonomy" id="1217282"/>
    <lineage>
        <taxon>Bacteria</taxon>
        <taxon>Pseudomonadati</taxon>
        <taxon>Bacteroidota</taxon>
        <taxon>Bacteroidia</taxon>
        <taxon>Bacteroidales</taxon>
        <taxon>Tannerellaceae</taxon>
        <taxon>Parabacteroides</taxon>
    </lineage>
</organism>
<sequence length="488" mass="57486">MKSFQYTTNKKTLIVLLSITISICTINTLNNNYSILSYSRNNKELKKVLKHYKNDNKKYNAVLFLIKNMKNKYSYKLIVKDTLNRKNNFCLFDTHIDKNNYQSILDSLNFHLEIDSINDMEHINAQYLIENCDYAFYAWENFPWSKGYTKSIFYEYILPYRINKENLVDWRSFFIKRYKPMIDSMKNEKTIKNISQLIIKDINKQISYSCDALNLKPSLDYKEILYYQKGNCSIIADIIVLALRSMGIASTKDYIPLWGSTDNGHTEVVYFDECCNPVMLQTGNWLAAHPPKIFRQIYSITESSNTEQFDNNNYIDVTNNYIPTTDIRISIKSIPEEVYLAVYNNNKWKEISKGSLFEKQLYLFHNMGRSIIYLPITKTNYNGIKAIDSPLSVDFLGNIRKYKINNESKVDINLTQYLSKIHIIDNIDNYELAYWNISHWSSIPISENKNTGFNAHQVPSNTIYTILDKRNFRLKGRIFTYDNNIIIW</sequence>
<feature type="coiled-coil region" evidence="1">
    <location>
        <begin position="35"/>
        <end position="62"/>
    </location>
</feature>
<name>A0ABR6KUV7_9BACT</name>
<keyword evidence="4" id="KW-1185">Reference proteome</keyword>
<evidence type="ECO:0000256" key="2">
    <source>
        <dbReference type="SAM" id="Phobius"/>
    </source>
</evidence>
<dbReference type="Proteomes" id="UP000533637">
    <property type="component" value="Unassembled WGS sequence"/>
</dbReference>
<dbReference type="RefSeq" id="WP_183672196.1">
    <property type="nucleotide sequence ID" value="NZ_BMPB01000015.1"/>
</dbReference>
<proteinExistence type="predicted"/>
<evidence type="ECO:0000313" key="3">
    <source>
        <dbReference type="EMBL" id="MBB4624599.1"/>
    </source>
</evidence>
<evidence type="ECO:0000256" key="1">
    <source>
        <dbReference type="SAM" id="Coils"/>
    </source>
</evidence>